<evidence type="ECO:0000313" key="3">
    <source>
        <dbReference type="Proteomes" id="UP000653305"/>
    </source>
</evidence>
<dbReference type="Proteomes" id="UP000653305">
    <property type="component" value="Unassembled WGS sequence"/>
</dbReference>
<accession>A0A830BCQ6</accession>
<dbReference type="PANTHER" id="PTHR48453">
    <property type="entry name" value="CCHC-TYPE DOMAIN-CONTAINING PROTEIN"/>
    <property type="match status" value="1"/>
</dbReference>
<feature type="region of interest" description="Disordered" evidence="1">
    <location>
        <begin position="34"/>
        <end position="59"/>
    </location>
</feature>
<dbReference type="AlphaFoldDB" id="A0A830BCQ6"/>
<dbReference type="PANTHER" id="PTHR48453:SF1">
    <property type="entry name" value="CCHC-TYPE DOMAIN-CONTAINING PROTEIN"/>
    <property type="match status" value="1"/>
</dbReference>
<dbReference type="EMBL" id="BMAC01000034">
    <property type="protein sequence ID" value="GFP81775.1"/>
    <property type="molecule type" value="Genomic_DNA"/>
</dbReference>
<name>A0A830BCQ6_9LAMI</name>
<keyword evidence="3" id="KW-1185">Reference proteome</keyword>
<comment type="caution">
    <text evidence="2">The sequence shown here is derived from an EMBL/GenBank/DDBJ whole genome shotgun (WGS) entry which is preliminary data.</text>
</comment>
<protein>
    <submittedName>
        <fullName evidence="2">Uncharacterized protein</fullName>
    </submittedName>
</protein>
<evidence type="ECO:0000313" key="2">
    <source>
        <dbReference type="EMBL" id="GFP81775.1"/>
    </source>
</evidence>
<reference evidence="2" key="1">
    <citation type="submission" date="2020-07" db="EMBL/GenBank/DDBJ databases">
        <title>Ethylene signaling mediates host invasion by parasitic plants.</title>
        <authorList>
            <person name="Yoshida S."/>
        </authorList>
    </citation>
    <scope>NUCLEOTIDE SEQUENCE</scope>
    <source>
        <strain evidence="2">Okayama</strain>
    </source>
</reference>
<organism evidence="2 3">
    <name type="scientific">Phtheirospermum japonicum</name>
    <dbReference type="NCBI Taxonomy" id="374723"/>
    <lineage>
        <taxon>Eukaryota</taxon>
        <taxon>Viridiplantae</taxon>
        <taxon>Streptophyta</taxon>
        <taxon>Embryophyta</taxon>
        <taxon>Tracheophyta</taxon>
        <taxon>Spermatophyta</taxon>
        <taxon>Magnoliopsida</taxon>
        <taxon>eudicotyledons</taxon>
        <taxon>Gunneridae</taxon>
        <taxon>Pentapetalae</taxon>
        <taxon>asterids</taxon>
        <taxon>lamiids</taxon>
        <taxon>Lamiales</taxon>
        <taxon>Orobanchaceae</taxon>
        <taxon>Orobanchaceae incertae sedis</taxon>
        <taxon>Phtheirospermum</taxon>
    </lineage>
</organism>
<evidence type="ECO:0000256" key="1">
    <source>
        <dbReference type="SAM" id="MobiDB-lite"/>
    </source>
</evidence>
<proteinExistence type="predicted"/>
<sequence length="102" mass="11515">MGTRTNFYKNPSSAYNKQLNLNSVLQNLNSYNIATGNAPSDEPATVVQRKRRREARPPPDRWSEVKFLLIVNPGTPYPHLKEADSSHPYHELTADVLVLLLA</sequence>
<gene>
    <name evidence="2" type="ORF">PHJA_000320800</name>
</gene>